<accession>A0A2P1PQU1</accession>
<evidence type="ECO:0000259" key="1">
    <source>
        <dbReference type="PROSITE" id="PS51384"/>
    </source>
</evidence>
<dbReference type="Pfam" id="PF00970">
    <property type="entry name" value="FAD_binding_6"/>
    <property type="match status" value="1"/>
</dbReference>
<evidence type="ECO:0000313" key="2">
    <source>
        <dbReference type="EMBL" id="AVP97216.1"/>
    </source>
</evidence>
<dbReference type="PRINTS" id="PR00410">
    <property type="entry name" value="PHEHYDRXLASE"/>
</dbReference>
<dbReference type="InterPro" id="IPR017938">
    <property type="entry name" value="Riboflavin_synthase-like_b-brl"/>
</dbReference>
<dbReference type="SUPFAM" id="SSF52343">
    <property type="entry name" value="Ferredoxin reductase-like, C-terminal NADP-linked domain"/>
    <property type="match status" value="1"/>
</dbReference>
<gene>
    <name evidence="2" type="ORF">C7S18_08410</name>
</gene>
<dbReference type="GO" id="GO:0016491">
    <property type="term" value="F:oxidoreductase activity"/>
    <property type="evidence" value="ECO:0007669"/>
    <property type="project" value="InterPro"/>
</dbReference>
<reference evidence="2 3" key="1">
    <citation type="submission" date="2018-03" db="EMBL/GenBank/DDBJ databases">
        <title>Ahniella affigens gen. nov., sp. nov., a gammaproteobacterium isolated from sandy soil near a stream.</title>
        <authorList>
            <person name="Ko Y."/>
            <person name="Kim J.-H."/>
        </authorList>
    </citation>
    <scope>NUCLEOTIDE SEQUENCE [LARGE SCALE GENOMIC DNA]</scope>
    <source>
        <strain evidence="2 3">D13</strain>
    </source>
</reference>
<keyword evidence="3" id="KW-1185">Reference proteome</keyword>
<dbReference type="InterPro" id="IPR017927">
    <property type="entry name" value="FAD-bd_FR_type"/>
</dbReference>
<dbReference type="Gene3D" id="2.40.30.10">
    <property type="entry name" value="Translation factors"/>
    <property type="match status" value="1"/>
</dbReference>
<dbReference type="OrthoDB" id="9806195at2"/>
<dbReference type="EMBL" id="CP027860">
    <property type="protein sequence ID" value="AVP97216.1"/>
    <property type="molecule type" value="Genomic_DNA"/>
</dbReference>
<organism evidence="2 3">
    <name type="scientific">Ahniella affigens</name>
    <dbReference type="NCBI Taxonomy" id="2021234"/>
    <lineage>
        <taxon>Bacteria</taxon>
        <taxon>Pseudomonadati</taxon>
        <taxon>Pseudomonadota</taxon>
        <taxon>Gammaproteobacteria</taxon>
        <taxon>Lysobacterales</taxon>
        <taxon>Rhodanobacteraceae</taxon>
        <taxon>Ahniella</taxon>
    </lineage>
</organism>
<dbReference type="InterPro" id="IPR001433">
    <property type="entry name" value="OxRdtase_FAD/NAD-bd"/>
</dbReference>
<dbReference type="Pfam" id="PF00175">
    <property type="entry name" value="NAD_binding_1"/>
    <property type="match status" value="1"/>
</dbReference>
<name>A0A2P1PQU1_9GAMM</name>
<feature type="domain" description="FAD-binding FR-type" evidence="1">
    <location>
        <begin position="5"/>
        <end position="104"/>
    </location>
</feature>
<dbReference type="InterPro" id="IPR008333">
    <property type="entry name" value="Cbr1-like_FAD-bd_dom"/>
</dbReference>
<dbReference type="InterPro" id="IPR039261">
    <property type="entry name" value="FNR_nucleotide-bd"/>
</dbReference>
<evidence type="ECO:0000313" key="3">
    <source>
        <dbReference type="Proteomes" id="UP000241074"/>
    </source>
</evidence>
<dbReference type="KEGG" id="xba:C7S18_08410"/>
<dbReference type="PROSITE" id="PS51384">
    <property type="entry name" value="FAD_FR"/>
    <property type="match status" value="1"/>
</dbReference>
<dbReference type="InterPro" id="IPR050415">
    <property type="entry name" value="MRET"/>
</dbReference>
<protein>
    <recommendedName>
        <fullName evidence="1">FAD-binding FR-type domain-containing protein</fullName>
    </recommendedName>
</protein>
<dbReference type="PANTHER" id="PTHR47354">
    <property type="entry name" value="NADH OXIDOREDUCTASE HCR"/>
    <property type="match status" value="1"/>
</dbReference>
<dbReference type="SUPFAM" id="SSF63380">
    <property type="entry name" value="Riboflavin synthase domain-like"/>
    <property type="match status" value="1"/>
</dbReference>
<dbReference type="Gene3D" id="3.40.50.80">
    <property type="entry name" value="Nucleotide-binding domain of ferredoxin-NADP reductase (FNR) module"/>
    <property type="match status" value="1"/>
</dbReference>
<dbReference type="AlphaFoldDB" id="A0A2P1PQU1"/>
<dbReference type="PANTHER" id="PTHR47354:SF5">
    <property type="entry name" value="PROTEIN RFBI"/>
    <property type="match status" value="1"/>
</dbReference>
<sequence length="243" mass="26536">MTVASSAIAFEVRQCAALTADVVQVRLIPSQAKAPRYRAGQYLKVQLPDGTLRALSIASPPEAEHIELQVRVSPDRPASQVLLGHFRPGTTITCQLPFGNCCLPEDPRPVVMIAGGTGISPMRAMITSSIARGESREIWLYWGGTSPEALFLDAELRALAAAHPRLHYRPVVEQASSSWPGAIGLPHLVAKREHPSFASLSVFCSGSAAMARAVYRTLQAHGLPFEQFHCDWIEIFRARNEPF</sequence>
<dbReference type="Proteomes" id="UP000241074">
    <property type="component" value="Chromosome"/>
</dbReference>
<reference evidence="2 3" key="2">
    <citation type="submission" date="2018-03" db="EMBL/GenBank/DDBJ databases">
        <authorList>
            <person name="Keele B.F."/>
        </authorList>
    </citation>
    <scope>NUCLEOTIDE SEQUENCE [LARGE SCALE GENOMIC DNA]</scope>
    <source>
        <strain evidence="2 3">D13</strain>
    </source>
</reference>
<proteinExistence type="predicted"/>